<organism evidence="1 2">
    <name type="scientific">Spinacia oleracea</name>
    <name type="common">Spinach</name>
    <dbReference type="NCBI Taxonomy" id="3562"/>
    <lineage>
        <taxon>Eukaryota</taxon>
        <taxon>Viridiplantae</taxon>
        <taxon>Streptophyta</taxon>
        <taxon>Embryophyta</taxon>
        <taxon>Tracheophyta</taxon>
        <taxon>Spermatophyta</taxon>
        <taxon>Magnoliopsida</taxon>
        <taxon>eudicotyledons</taxon>
        <taxon>Gunneridae</taxon>
        <taxon>Pentapetalae</taxon>
        <taxon>Caryophyllales</taxon>
        <taxon>Chenopodiaceae</taxon>
        <taxon>Chenopodioideae</taxon>
        <taxon>Anserineae</taxon>
        <taxon>Spinacia</taxon>
    </lineage>
</organism>
<reference evidence="2" key="2">
    <citation type="submission" date="2025-08" db="UniProtKB">
        <authorList>
            <consortium name="RefSeq"/>
        </authorList>
    </citation>
    <scope>IDENTIFICATION</scope>
    <source>
        <tissue evidence="2">Leaf</tissue>
    </source>
</reference>
<keyword evidence="1" id="KW-1185">Reference proteome</keyword>
<name>A0ABM3QSH4_SPIOL</name>
<gene>
    <name evidence="2" type="primary">LOC110775017</name>
</gene>
<dbReference type="Proteomes" id="UP000813463">
    <property type="component" value="Chromosome 5"/>
</dbReference>
<evidence type="ECO:0000313" key="1">
    <source>
        <dbReference type="Proteomes" id="UP000813463"/>
    </source>
</evidence>
<dbReference type="GeneID" id="110775017"/>
<evidence type="ECO:0000313" key="2">
    <source>
        <dbReference type="RefSeq" id="XP_056686328.1"/>
    </source>
</evidence>
<protein>
    <submittedName>
        <fullName evidence="2">Uncharacterized protein</fullName>
    </submittedName>
</protein>
<reference evidence="1" key="1">
    <citation type="journal article" date="2021" name="Nat. Commun.">
        <title>Genomic analyses provide insights into spinach domestication and the genetic basis of agronomic traits.</title>
        <authorList>
            <person name="Cai X."/>
            <person name="Sun X."/>
            <person name="Xu C."/>
            <person name="Sun H."/>
            <person name="Wang X."/>
            <person name="Ge C."/>
            <person name="Zhang Z."/>
            <person name="Wang Q."/>
            <person name="Fei Z."/>
            <person name="Jiao C."/>
            <person name="Wang Q."/>
        </authorList>
    </citation>
    <scope>NUCLEOTIDE SEQUENCE [LARGE SCALE GENOMIC DNA]</scope>
    <source>
        <strain evidence="1">cv. Varoflay</strain>
    </source>
</reference>
<accession>A0ABM3QSH4</accession>
<sequence>MGHKIITNLYYISEEGRGISVIPPFLSPIKKTNTPFTLLQLQHKTFAYFLRRSLSHTFSLLPSLKDLKSSVLSHLRSHPQVEVWYDDASSEQEMDDSDVEFVEVDLNNRYGRIGLS</sequence>
<proteinExistence type="predicted"/>
<dbReference type="RefSeq" id="XP_056686328.1">
    <property type="nucleotide sequence ID" value="XM_056830350.1"/>
</dbReference>